<keyword evidence="3" id="KW-0677">Repeat</keyword>
<dbReference type="SMART" id="SM00364">
    <property type="entry name" value="LRR_BAC"/>
    <property type="match status" value="3"/>
</dbReference>
<feature type="compositionally biased region" description="Polar residues" evidence="5">
    <location>
        <begin position="363"/>
        <end position="380"/>
    </location>
</feature>
<reference evidence="7" key="2">
    <citation type="submission" date="2025-09" db="UniProtKB">
        <authorList>
            <consortium name="Ensembl"/>
        </authorList>
    </citation>
    <scope>IDENTIFICATION</scope>
</reference>
<dbReference type="GeneTree" id="ENSGT00940000156627"/>
<dbReference type="PROSITE" id="PS50835">
    <property type="entry name" value="IG_LIKE"/>
    <property type="match status" value="1"/>
</dbReference>
<keyword evidence="2" id="KW-0732">Signal</keyword>
<evidence type="ECO:0000256" key="3">
    <source>
        <dbReference type="ARBA" id="ARBA00022737"/>
    </source>
</evidence>
<feature type="region of interest" description="Disordered" evidence="5">
    <location>
        <begin position="408"/>
        <end position="428"/>
    </location>
</feature>
<dbReference type="InterPro" id="IPR007110">
    <property type="entry name" value="Ig-like_dom"/>
</dbReference>
<dbReference type="Pfam" id="PF13855">
    <property type="entry name" value="LRR_8"/>
    <property type="match status" value="2"/>
</dbReference>
<dbReference type="SUPFAM" id="SSF52058">
    <property type="entry name" value="L domain-like"/>
    <property type="match status" value="1"/>
</dbReference>
<dbReference type="PANTHER" id="PTHR45842">
    <property type="entry name" value="SYNAPTIC ADHESION-LIKE MOLECULE SALM"/>
    <property type="match status" value="1"/>
</dbReference>
<evidence type="ECO:0000256" key="1">
    <source>
        <dbReference type="ARBA" id="ARBA00022614"/>
    </source>
</evidence>
<dbReference type="SUPFAM" id="SSF48726">
    <property type="entry name" value="Immunoglobulin"/>
    <property type="match status" value="1"/>
</dbReference>
<dbReference type="Pfam" id="PF13927">
    <property type="entry name" value="Ig_3"/>
    <property type="match status" value="1"/>
</dbReference>
<keyword evidence="4" id="KW-1015">Disulfide bond</keyword>
<protein>
    <submittedName>
        <fullName evidence="7">Leucine-rich repeat, immunoglobulin-like and transmembrane domains 3b</fullName>
    </submittedName>
</protein>
<proteinExistence type="predicted"/>
<feature type="compositionally biased region" description="Basic residues" evidence="5">
    <location>
        <begin position="408"/>
        <end position="420"/>
    </location>
</feature>
<dbReference type="Proteomes" id="UP000694389">
    <property type="component" value="Unassembled WGS sequence"/>
</dbReference>
<evidence type="ECO:0000313" key="8">
    <source>
        <dbReference type="Proteomes" id="UP000694389"/>
    </source>
</evidence>
<dbReference type="InterPro" id="IPR003599">
    <property type="entry name" value="Ig_sub"/>
</dbReference>
<dbReference type="AlphaFoldDB" id="A0A8C4H5Q1"/>
<dbReference type="SMART" id="SM00408">
    <property type="entry name" value="IGc2"/>
    <property type="match status" value="1"/>
</dbReference>
<dbReference type="InterPro" id="IPR003598">
    <property type="entry name" value="Ig_sub2"/>
</dbReference>
<evidence type="ECO:0000313" key="7">
    <source>
        <dbReference type="Ensembl" id="ENSDLAP00005037291.2"/>
    </source>
</evidence>
<reference evidence="7" key="1">
    <citation type="submission" date="2025-08" db="UniProtKB">
        <authorList>
            <consortium name="Ensembl"/>
        </authorList>
    </citation>
    <scope>IDENTIFICATION</scope>
</reference>
<sequence length="443" mass="49190">MDLYSAFLVFRPLKALLYYVPHSPFHTHSHSDGKCSDPGISAVPINVPADTVKLRLEKTLISRVPRAAFYNLSELRFLWLTYNSITSIHPSSFVNLKALRELRLDGNLLTSFPWEGLRDMPRLQTLGLHNNRLSSLPAHASLFLPNITYLDLSSNRLTILPAELLDLWFPLLGQQGGPVQRRILGLHDNPWLCDCQISMVMSLSMSLGSPVVLMDQLLICSRSLGQPGVLLTQVELSRCMRPSVQPAATRVVSTLGSNVILRCDATGYPTPTLTWIKTSTYTGKQSRPANLLPLKKQPILSLNGLSYKDAGEYRCQARNMAGISEAPIKLKVVGITRVSRPPKRKSQKTTKTPKYSSKYRKPNQATTSANTPSAKENQILQNITPPSINKTRTAPNLVSKVFPIDKRRKMNLPDAKKKKQTSIMSTAEPLSNSTTALLSETLV</sequence>
<dbReference type="SMART" id="SM00369">
    <property type="entry name" value="LRR_TYP"/>
    <property type="match status" value="4"/>
</dbReference>
<dbReference type="SMART" id="SM00409">
    <property type="entry name" value="IG"/>
    <property type="match status" value="1"/>
</dbReference>
<dbReference type="InterPro" id="IPR036179">
    <property type="entry name" value="Ig-like_dom_sf"/>
</dbReference>
<evidence type="ECO:0000259" key="6">
    <source>
        <dbReference type="PROSITE" id="PS50835"/>
    </source>
</evidence>
<evidence type="ECO:0000256" key="5">
    <source>
        <dbReference type="SAM" id="MobiDB-lite"/>
    </source>
</evidence>
<dbReference type="InterPro" id="IPR050467">
    <property type="entry name" value="LRFN"/>
</dbReference>
<organism evidence="7 8">
    <name type="scientific">Dicentrarchus labrax</name>
    <name type="common">European seabass</name>
    <name type="synonym">Morone labrax</name>
    <dbReference type="NCBI Taxonomy" id="13489"/>
    <lineage>
        <taxon>Eukaryota</taxon>
        <taxon>Metazoa</taxon>
        <taxon>Chordata</taxon>
        <taxon>Craniata</taxon>
        <taxon>Vertebrata</taxon>
        <taxon>Euteleostomi</taxon>
        <taxon>Actinopterygii</taxon>
        <taxon>Neopterygii</taxon>
        <taxon>Teleostei</taxon>
        <taxon>Neoteleostei</taxon>
        <taxon>Acanthomorphata</taxon>
        <taxon>Eupercaria</taxon>
        <taxon>Moronidae</taxon>
        <taxon>Dicentrarchus</taxon>
    </lineage>
</organism>
<evidence type="ECO:0000256" key="2">
    <source>
        <dbReference type="ARBA" id="ARBA00022729"/>
    </source>
</evidence>
<dbReference type="InterPro" id="IPR001611">
    <property type="entry name" value="Leu-rich_rpt"/>
</dbReference>
<dbReference type="InterPro" id="IPR013783">
    <property type="entry name" value="Ig-like_fold"/>
</dbReference>
<dbReference type="Gene3D" id="3.80.10.10">
    <property type="entry name" value="Ribonuclease Inhibitor"/>
    <property type="match status" value="1"/>
</dbReference>
<dbReference type="Ensembl" id="ENSDLAT00005039801.2">
    <property type="protein sequence ID" value="ENSDLAP00005037291.2"/>
    <property type="gene ID" value="ENSDLAG00005016643.2"/>
</dbReference>
<evidence type="ECO:0000256" key="4">
    <source>
        <dbReference type="ARBA" id="ARBA00023157"/>
    </source>
</evidence>
<keyword evidence="8" id="KW-1185">Reference proteome</keyword>
<dbReference type="Gene3D" id="2.60.40.10">
    <property type="entry name" value="Immunoglobulins"/>
    <property type="match status" value="1"/>
</dbReference>
<dbReference type="PANTHER" id="PTHR45842:SF8">
    <property type="entry name" value="LEUCINE-RICH REPEAT, IMMUNOGLOBULIN-LIKE DOMAIN AND TRANSMEMBRANE DOMAIN-CONTAINING PROTEIN 3"/>
    <property type="match status" value="1"/>
</dbReference>
<dbReference type="InterPro" id="IPR003591">
    <property type="entry name" value="Leu-rich_rpt_typical-subtyp"/>
</dbReference>
<keyword evidence="1" id="KW-0433">Leucine-rich repeat</keyword>
<feature type="region of interest" description="Disordered" evidence="5">
    <location>
        <begin position="334"/>
        <end position="380"/>
    </location>
</feature>
<feature type="domain" description="Ig-like" evidence="6">
    <location>
        <begin position="242"/>
        <end position="331"/>
    </location>
</feature>
<name>A0A8C4H5Q1_DICLA</name>
<dbReference type="InterPro" id="IPR032675">
    <property type="entry name" value="LRR_dom_sf"/>
</dbReference>
<accession>A0A8C4H5Q1</accession>
<dbReference type="PROSITE" id="PS51450">
    <property type="entry name" value="LRR"/>
    <property type="match status" value="2"/>
</dbReference>